<evidence type="ECO:0000313" key="3">
    <source>
        <dbReference type="EMBL" id="PSW07547.1"/>
    </source>
</evidence>
<dbReference type="OrthoDB" id="9784724at2"/>
<proteinExistence type="predicted"/>
<evidence type="ECO:0000256" key="1">
    <source>
        <dbReference type="ARBA" id="ARBA00023125"/>
    </source>
</evidence>
<dbReference type="EMBL" id="PYMC01000001">
    <property type="protein sequence ID" value="PSW07547.1"/>
    <property type="molecule type" value="Genomic_DNA"/>
</dbReference>
<name>A0A2T3N530_9GAMM</name>
<organism evidence="3 4">
    <name type="scientific">Photobacterium lipolyticum</name>
    <dbReference type="NCBI Taxonomy" id="266810"/>
    <lineage>
        <taxon>Bacteria</taxon>
        <taxon>Pseudomonadati</taxon>
        <taxon>Pseudomonadota</taxon>
        <taxon>Gammaproteobacteria</taxon>
        <taxon>Vibrionales</taxon>
        <taxon>Vibrionaceae</taxon>
        <taxon>Photobacterium</taxon>
    </lineage>
</organism>
<dbReference type="SUPFAM" id="SSF56349">
    <property type="entry name" value="DNA breaking-rejoining enzymes"/>
    <property type="match status" value="1"/>
</dbReference>
<reference evidence="3 4" key="1">
    <citation type="submission" date="2018-03" db="EMBL/GenBank/DDBJ databases">
        <title>Whole genome sequencing of Histamine producing bacteria.</title>
        <authorList>
            <person name="Butler K."/>
        </authorList>
    </citation>
    <scope>NUCLEOTIDE SEQUENCE [LARGE SCALE GENOMIC DNA]</scope>
    <source>
        <strain evidence="3 4">DSM 16190</strain>
    </source>
</reference>
<dbReference type="Gene3D" id="1.10.443.10">
    <property type="entry name" value="Intergrase catalytic core"/>
    <property type="match status" value="1"/>
</dbReference>
<keyword evidence="2" id="KW-0233">DNA recombination</keyword>
<keyword evidence="4" id="KW-1185">Reference proteome</keyword>
<comment type="caution">
    <text evidence="3">The sequence shown here is derived from an EMBL/GenBank/DDBJ whole genome shotgun (WGS) entry which is preliminary data.</text>
</comment>
<dbReference type="GO" id="GO:0006310">
    <property type="term" value="P:DNA recombination"/>
    <property type="evidence" value="ECO:0007669"/>
    <property type="project" value="UniProtKB-KW"/>
</dbReference>
<dbReference type="InterPro" id="IPR010998">
    <property type="entry name" value="Integrase_recombinase_N"/>
</dbReference>
<dbReference type="GO" id="GO:0003677">
    <property type="term" value="F:DNA binding"/>
    <property type="evidence" value="ECO:0007669"/>
    <property type="project" value="UniProtKB-KW"/>
</dbReference>
<protein>
    <recommendedName>
        <fullName evidence="5">Integrase</fullName>
    </recommendedName>
</protein>
<dbReference type="Proteomes" id="UP000240904">
    <property type="component" value="Unassembled WGS sequence"/>
</dbReference>
<sequence length="111" mass="13138">MEYRTISLTTVTNHIRKLNTFSNWLVENGYLQKNPLAKVKVKKDRSDKEAVRPFTQEELSILFQTDIYTKKKYYRAYHYWLPLLGYYTGARNEELCQLYTDDLVLAEGSST</sequence>
<gene>
    <name evidence="3" type="ORF">C9I89_02220</name>
</gene>
<keyword evidence="1" id="KW-0238">DNA-binding</keyword>
<evidence type="ECO:0000256" key="2">
    <source>
        <dbReference type="ARBA" id="ARBA00023172"/>
    </source>
</evidence>
<accession>A0A2T3N530</accession>
<dbReference type="GO" id="GO:0015074">
    <property type="term" value="P:DNA integration"/>
    <property type="evidence" value="ECO:0007669"/>
    <property type="project" value="InterPro"/>
</dbReference>
<evidence type="ECO:0000313" key="4">
    <source>
        <dbReference type="Proteomes" id="UP000240904"/>
    </source>
</evidence>
<dbReference type="RefSeq" id="WP_107281699.1">
    <property type="nucleotide sequence ID" value="NZ_PYMC01000001.1"/>
</dbReference>
<dbReference type="AlphaFoldDB" id="A0A2T3N530"/>
<dbReference type="Gene3D" id="1.10.150.130">
    <property type="match status" value="1"/>
</dbReference>
<evidence type="ECO:0008006" key="5">
    <source>
        <dbReference type="Google" id="ProtNLM"/>
    </source>
</evidence>
<dbReference type="InterPro" id="IPR013762">
    <property type="entry name" value="Integrase-like_cat_sf"/>
</dbReference>
<dbReference type="InterPro" id="IPR011010">
    <property type="entry name" value="DNA_brk_join_enz"/>
</dbReference>